<name>A0ABP9PJG7_9BACT</name>
<evidence type="ECO:0000313" key="2">
    <source>
        <dbReference type="EMBL" id="GAA5147667.1"/>
    </source>
</evidence>
<evidence type="ECO:0008006" key="4">
    <source>
        <dbReference type="Google" id="ProtNLM"/>
    </source>
</evidence>
<keyword evidence="3" id="KW-1185">Reference proteome</keyword>
<feature type="transmembrane region" description="Helical" evidence="1">
    <location>
        <begin position="12"/>
        <end position="36"/>
    </location>
</feature>
<comment type="caution">
    <text evidence="2">The sequence shown here is derived from an EMBL/GenBank/DDBJ whole genome shotgun (WGS) entry which is preliminary data.</text>
</comment>
<dbReference type="EMBL" id="BAABIA010000010">
    <property type="protein sequence ID" value="GAA5147667.1"/>
    <property type="molecule type" value="Genomic_DNA"/>
</dbReference>
<evidence type="ECO:0000313" key="3">
    <source>
        <dbReference type="Proteomes" id="UP001499852"/>
    </source>
</evidence>
<reference evidence="3" key="1">
    <citation type="journal article" date="2019" name="Int. J. Syst. Evol. Microbiol.">
        <title>The Global Catalogue of Microorganisms (GCM) 10K type strain sequencing project: providing services to taxonomists for standard genome sequencing and annotation.</title>
        <authorList>
            <consortium name="The Broad Institute Genomics Platform"/>
            <consortium name="The Broad Institute Genome Sequencing Center for Infectious Disease"/>
            <person name="Wu L."/>
            <person name="Ma J."/>
        </authorList>
    </citation>
    <scope>NUCLEOTIDE SEQUENCE [LARGE SCALE GENOMIC DNA]</scope>
    <source>
        <strain evidence="3">JCM 18053</strain>
    </source>
</reference>
<proteinExistence type="predicted"/>
<organism evidence="2 3">
    <name type="scientific">Prosthecobacter algae</name>
    <dbReference type="NCBI Taxonomy" id="1144682"/>
    <lineage>
        <taxon>Bacteria</taxon>
        <taxon>Pseudomonadati</taxon>
        <taxon>Verrucomicrobiota</taxon>
        <taxon>Verrucomicrobiia</taxon>
        <taxon>Verrucomicrobiales</taxon>
        <taxon>Verrucomicrobiaceae</taxon>
        <taxon>Prosthecobacter</taxon>
    </lineage>
</organism>
<keyword evidence="1" id="KW-1133">Transmembrane helix</keyword>
<gene>
    <name evidence="2" type="ORF">GCM10023213_42660</name>
</gene>
<evidence type="ECO:0000256" key="1">
    <source>
        <dbReference type="SAM" id="Phobius"/>
    </source>
</evidence>
<protein>
    <recommendedName>
        <fullName evidence="4">Prepilin-type N-terminal cleavage/methylation domain-containing protein</fullName>
    </recommendedName>
</protein>
<keyword evidence="1" id="KW-0472">Membrane</keyword>
<accession>A0ABP9PJG7</accession>
<dbReference type="RefSeq" id="WP_345738442.1">
    <property type="nucleotide sequence ID" value="NZ_BAABIA010000010.1"/>
</dbReference>
<dbReference type="Proteomes" id="UP001499852">
    <property type="component" value="Unassembled WGS sequence"/>
</dbReference>
<keyword evidence="1" id="KW-0812">Transmembrane</keyword>
<sequence length="84" mass="9302">MRSFAASLPHRGFTILESLLMISLVTVLALMTWGIYLKETDPARKGPGVWEQVESTFVPAFREVDNPVLIVPDPPLKSPIGQPQ</sequence>